<reference evidence="2 3" key="1">
    <citation type="submission" date="2017-09" db="EMBL/GenBank/DDBJ databases">
        <title>Complete circularized genomes of four mosquito-derived Elizabethkingia anophelis isolates.</title>
        <authorList>
            <person name="Nicholson A.C."/>
            <person name="Xu J."/>
        </authorList>
    </citation>
    <scope>NUCLEOTIDE SEQUENCE [LARGE SCALE GENOMIC DNA]</scope>
    <source>
        <strain evidence="2 3">R26</strain>
    </source>
</reference>
<feature type="region of interest" description="Disordered" evidence="1">
    <location>
        <begin position="1"/>
        <end position="22"/>
    </location>
</feature>
<protein>
    <submittedName>
        <fullName evidence="2">Uncharacterized protein</fullName>
    </submittedName>
</protein>
<proteinExistence type="predicted"/>
<sequence length="154" mass="17664">MRENINLFSAKRNPPQTGKGKSVIGNARGARQVDNFYSIYEWNRVYKSLIDDCWNRDNPCRDHINIINNLVRLNYTDSVDFRSPFVPLIGLVRTEEVLDCICNLFGAYSLKLLYMPAGLALMFSGDLMAFDFYNKSGISAKEIYSSILENPNYK</sequence>
<evidence type="ECO:0000256" key="1">
    <source>
        <dbReference type="SAM" id="MobiDB-lite"/>
    </source>
</evidence>
<dbReference type="Proteomes" id="UP000190057">
    <property type="component" value="Chromosome"/>
</dbReference>
<gene>
    <name evidence="2" type="ORF">BAZ09_016605</name>
</gene>
<evidence type="ECO:0000313" key="3">
    <source>
        <dbReference type="Proteomes" id="UP000190057"/>
    </source>
</evidence>
<evidence type="ECO:0000313" key="2">
    <source>
        <dbReference type="EMBL" id="ATC37764.1"/>
    </source>
</evidence>
<dbReference type="GeneID" id="56686112"/>
<organism evidence="2 3">
    <name type="scientific">Elizabethkingia anophelis R26</name>
    <dbReference type="NCBI Taxonomy" id="1246994"/>
    <lineage>
        <taxon>Bacteria</taxon>
        <taxon>Pseudomonadati</taxon>
        <taxon>Bacteroidota</taxon>
        <taxon>Flavobacteriia</taxon>
        <taxon>Flavobacteriales</taxon>
        <taxon>Weeksellaceae</taxon>
        <taxon>Elizabethkingia</taxon>
    </lineage>
</organism>
<accession>A0ABM6MWX9</accession>
<keyword evidence="3" id="KW-1185">Reference proteome</keyword>
<dbReference type="EMBL" id="CP023401">
    <property type="protein sequence ID" value="ATC37764.1"/>
    <property type="molecule type" value="Genomic_DNA"/>
</dbReference>
<name>A0ABM6MWX9_9FLAO</name>
<dbReference type="RefSeq" id="WP_009092124.1">
    <property type="nucleotide sequence ID" value="NZ_ANIW01000048.1"/>
</dbReference>